<feature type="signal peptide" evidence="2">
    <location>
        <begin position="1"/>
        <end position="26"/>
    </location>
</feature>
<protein>
    <submittedName>
        <fullName evidence="3">Prepropeptide</fullName>
    </submittedName>
</protein>
<evidence type="ECO:0000256" key="1">
    <source>
        <dbReference type="SAM" id="MobiDB-lite"/>
    </source>
</evidence>
<dbReference type="AlphaFoldDB" id="A0A482A040"/>
<name>A0A482A040_TRICY</name>
<sequence>MKVPSNKIGFVVLLMQLIVSLHVTCATDMNEDSAISPVKRARSEEELQEDAVVKALERGIFARRDVISQPPGVWGRSSERSFRARAFNRDRRLFRPQSPAERRALQDSIEHLLQAKEALDVLNKRASQPPGVWGKRAAAQPPGVWGKRTVRTQPPGVWGKRTVRTQPPGVWGKRALEFMEREYALGQVESKDEDTIAVRSASVSQPPGVWGRRSIERSHSQEQ</sequence>
<proteinExistence type="evidence at transcript level"/>
<dbReference type="EMBL" id="MH423430">
    <property type="protein sequence ID" value="QBL07848.1"/>
    <property type="molecule type" value="mRNA"/>
</dbReference>
<keyword evidence="2" id="KW-0732">Signal</keyword>
<reference evidence="3" key="1">
    <citation type="journal article" date="2019" name="BMC Genomics">
        <title>De novo transcriptome assembly of the cubomedusa Tripedalia cystophora, including the analysis of a set of genes involved in peptidergic neurotransmission.</title>
        <authorList>
            <person name="Nielsen S.K."/>
            <person name="Koch T.L."/>
            <person name="Hauser F."/>
            <person name="Garm A."/>
            <person name="Grimmelikhuijzen C.J."/>
        </authorList>
    </citation>
    <scope>NUCLEOTIDE SEQUENCE</scope>
</reference>
<feature type="chain" id="PRO_5019862846" evidence="2">
    <location>
        <begin position="27"/>
        <end position="223"/>
    </location>
</feature>
<feature type="region of interest" description="Disordered" evidence="1">
    <location>
        <begin position="126"/>
        <end position="165"/>
    </location>
</feature>
<evidence type="ECO:0000256" key="2">
    <source>
        <dbReference type="SAM" id="SignalP"/>
    </source>
</evidence>
<organism evidence="3">
    <name type="scientific">Tripedalia cystophora</name>
    <name type="common">Mangrove box jellyfish</name>
    <dbReference type="NCBI Taxonomy" id="6141"/>
    <lineage>
        <taxon>Eukaryota</taxon>
        <taxon>Metazoa</taxon>
        <taxon>Cnidaria</taxon>
        <taxon>Cubozoa</taxon>
        <taxon>Carybdeida</taxon>
        <taxon>Tripedaliidae</taxon>
        <taxon>Tripedalia</taxon>
    </lineage>
</organism>
<accession>A0A482A040</accession>
<feature type="region of interest" description="Disordered" evidence="1">
    <location>
        <begin position="194"/>
        <end position="223"/>
    </location>
</feature>
<evidence type="ECO:0000313" key="3">
    <source>
        <dbReference type="EMBL" id="QBL07848.1"/>
    </source>
</evidence>
<feature type="compositionally biased region" description="Basic and acidic residues" evidence="1">
    <location>
        <begin position="213"/>
        <end position="223"/>
    </location>
</feature>